<dbReference type="RefSeq" id="YP_025019.1">
    <property type="nucleotide sequence ID" value="NC_005892.1"/>
</dbReference>
<keyword evidence="3" id="KW-1185">Reference proteome</keyword>
<dbReference type="OrthoDB" id="30782at10239"/>
<reference evidence="2 3" key="1">
    <citation type="journal article" date="2004" name="Proc. Natl. Acad. Sci. U.S.A.">
        <title>The structure of a thermophilic archaeal virus shows a double-stranded DNA viral capsid type that spans all domains of life.</title>
        <authorList>
            <person name="Rice G."/>
            <person name="Tang L."/>
            <person name="Stedman K."/>
            <person name="Roberto F."/>
            <person name="Spuhler J."/>
            <person name="Gillitzer E."/>
            <person name="Johnson J.E."/>
            <person name="Douglas T."/>
            <person name="Young M."/>
        </authorList>
    </citation>
    <scope>NUCLEOTIDE SEQUENCE</scope>
</reference>
<feature type="compositionally biased region" description="Basic and acidic residues" evidence="1">
    <location>
        <begin position="95"/>
        <end position="109"/>
    </location>
</feature>
<feature type="region of interest" description="Disordered" evidence="1">
    <location>
        <begin position="224"/>
        <end position="264"/>
    </location>
</feature>
<evidence type="ECO:0000313" key="2">
    <source>
        <dbReference type="EMBL" id="AAS89098.1"/>
    </source>
</evidence>
<proteinExistence type="predicted"/>
<accession>Q6Q0J3</accession>
<feature type="region of interest" description="Disordered" evidence="1">
    <location>
        <begin position="95"/>
        <end position="124"/>
    </location>
</feature>
<dbReference type="EMBL" id="AY569307">
    <property type="protein sequence ID" value="AAS89098.1"/>
    <property type="molecule type" value="Genomic_DNA"/>
</dbReference>
<protein>
    <submittedName>
        <fullName evidence="2">Uncharacterized protein</fullName>
    </submittedName>
</protein>
<dbReference type="Proteomes" id="UP000002609">
    <property type="component" value="Segment"/>
</dbReference>
<gene>
    <name evidence="2" type="ORF">B264</name>
</gene>
<evidence type="ECO:0000256" key="1">
    <source>
        <dbReference type="SAM" id="MobiDB-lite"/>
    </source>
</evidence>
<organism evidence="2 3">
    <name type="scientific">Sulfolobus turreted icosahedral virus 1</name>
    <dbReference type="NCBI Taxonomy" id="269145"/>
    <lineage>
        <taxon>Viruses</taxon>
        <taxon>Varidnaviria</taxon>
        <taxon>Abadenavirae</taxon>
        <taxon>Produgelaviricota</taxon>
        <taxon>Belvinaviricetes</taxon>
        <taxon>Belfryvirales</taxon>
        <taxon>Turriviridae</taxon>
        <taxon>Alphaturrivirus</taxon>
        <taxon>Alphaturrivirus yellowstonense</taxon>
    </lineage>
</organism>
<feature type="compositionally biased region" description="Basic and acidic residues" evidence="1">
    <location>
        <begin position="230"/>
        <end position="253"/>
    </location>
</feature>
<name>Q6Q0J3_9VIRU</name>
<dbReference type="KEGG" id="vg:2846018"/>
<sequence length="264" mass="30118">MSEIYDPQQDLTKICQSEFFAPEPEKITINGKEIIIKGRKRMDIIKDLLDAGIDEECIVKGIESWWNNKHPREYLRAIKSKLKLKEAAQNEQKVDESLKLNVEEEKKEEGETEGEEAQVGGELPELTAEGQKPIEITEEVVALAYGALLELVVRILSARYKKDVELNDIIPDERIKQHGKYYYQLLDALGLLNERYVQLFVLGIGSAGAAASDIVAIVTYFKSQEEEEEKKDQKKQWKGEGNKSDLSEKDKVKSQLTVMEEMEI</sequence>
<evidence type="ECO:0000313" key="3">
    <source>
        <dbReference type="Proteomes" id="UP000002609"/>
    </source>
</evidence>
<dbReference type="GeneID" id="2846018"/>